<evidence type="ECO:0000256" key="5">
    <source>
        <dbReference type="SAM" id="Phobius"/>
    </source>
</evidence>
<feature type="transmembrane region" description="Helical" evidence="5">
    <location>
        <begin position="370"/>
        <end position="400"/>
    </location>
</feature>
<sequence>MDRPRDGIIKLLDMDKKVLAEYCDKELYEQEYNINICPEKGKISDLKNVLVTKIDKKNVDNIMEITEGITKKTQPSIEAILTISNITYAINNTGTTSKSVLEKTIALTDGMNEWINFIVEEDDDYDDYYDDYTDNIEEDPNDELYDATYQMIDVVDNLLSRVDYVGNYLSITKSGITAISARPNKDINSINLVYEKSKKISKKTEKKLSILALTEKNLLKSHKLFPVVSNILKISLSKLKNSNLNDTVDIAETEVHIEIDKDKMDEIVKNDKKTKENGRKIFTCAEYNSNKKRWKKLQTKILPNGKVKCITNRYAHYAILMDLQFSSKGDLAMSIITNIGLILSIPCLLFTILSYLYIREGRKTTVQHSSFNLGLSILLSNIAFLAGIPLIIVTLAISIGSSLLSKFEMYNENFCWIKSYIFYGGFLPAVILMVLINYIIMFRILPFVLKKIKENSTLKENQKRTKQFIVFLGFATMMGLGWIFGLGLFSVYYIYGESMKLDIDGARYVVLIN</sequence>
<evidence type="ECO:0000256" key="4">
    <source>
        <dbReference type="ARBA" id="ARBA00023136"/>
    </source>
</evidence>
<keyword evidence="2 5" id="KW-0812">Transmembrane</keyword>
<dbReference type="Proteomes" id="UP000549394">
    <property type="component" value="Unassembled WGS sequence"/>
</dbReference>
<dbReference type="PANTHER" id="PTHR47767">
    <property type="entry name" value="ADHESION G PROTEIN-COUPLED RECEPTOR G7"/>
    <property type="match status" value="1"/>
</dbReference>
<accession>A0A7I8VZ92</accession>
<dbReference type="EMBL" id="CAJFCJ010000014">
    <property type="protein sequence ID" value="CAD5121658.1"/>
    <property type="molecule type" value="Genomic_DNA"/>
</dbReference>
<keyword evidence="3 5" id="KW-1133">Transmembrane helix</keyword>
<keyword evidence="7" id="KW-1185">Reference proteome</keyword>
<protein>
    <submittedName>
        <fullName evidence="6">DgyrCDS10150</fullName>
    </submittedName>
</protein>
<keyword evidence="4 5" id="KW-0472">Membrane</keyword>
<dbReference type="InterPro" id="IPR000832">
    <property type="entry name" value="GPCR_2_secretin-like"/>
</dbReference>
<dbReference type="PANTHER" id="PTHR47767:SF1">
    <property type="entry name" value="ADHESION G PROTEIN-COUPLED RECEPTOR G7"/>
    <property type="match status" value="1"/>
</dbReference>
<organism evidence="6 7">
    <name type="scientific">Dimorphilus gyrociliatus</name>
    <dbReference type="NCBI Taxonomy" id="2664684"/>
    <lineage>
        <taxon>Eukaryota</taxon>
        <taxon>Metazoa</taxon>
        <taxon>Spiralia</taxon>
        <taxon>Lophotrochozoa</taxon>
        <taxon>Annelida</taxon>
        <taxon>Polychaeta</taxon>
        <taxon>Polychaeta incertae sedis</taxon>
        <taxon>Dinophilidae</taxon>
        <taxon>Dimorphilus</taxon>
    </lineage>
</organism>
<feature type="transmembrane region" description="Helical" evidence="5">
    <location>
        <begin position="420"/>
        <end position="448"/>
    </location>
</feature>
<dbReference type="Gene3D" id="1.20.1070.10">
    <property type="entry name" value="Rhodopsin 7-helix transmembrane proteins"/>
    <property type="match status" value="2"/>
</dbReference>
<dbReference type="InterPro" id="IPR053066">
    <property type="entry name" value="ADGR_G7"/>
</dbReference>
<proteinExistence type="predicted"/>
<name>A0A7I8VZ92_9ANNE</name>
<comment type="caution">
    <text evidence="6">The sequence shown here is derived from an EMBL/GenBank/DDBJ whole genome shotgun (WGS) entry which is preliminary data.</text>
</comment>
<dbReference type="GO" id="GO:0016020">
    <property type="term" value="C:membrane"/>
    <property type="evidence" value="ECO:0007669"/>
    <property type="project" value="UniProtKB-SubCell"/>
</dbReference>
<evidence type="ECO:0000256" key="2">
    <source>
        <dbReference type="ARBA" id="ARBA00022692"/>
    </source>
</evidence>
<evidence type="ECO:0000313" key="6">
    <source>
        <dbReference type="EMBL" id="CAD5121658.1"/>
    </source>
</evidence>
<evidence type="ECO:0000313" key="7">
    <source>
        <dbReference type="Proteomes" id="UP000549394"/>
    </source>
</evidence>
<dbReference type="Pfam" id="PF00002">
    <property type="entry name" value="7tm_2"/>
    <property type="match status" value="1"/>
</dbReference>
<dbReference type="AlphaFoldDB" id="A0A7I8VZ92"/>
<evidence type="ECO:0000256" key="3">
    <source>
        <dbReference type="ARBA" id="ARBA00022989"/>
    </source>
</evidence>
<reference evidence="6 7" key="1">
    <citation type="submission" date="2020-08" db="EMBL/GenBank/DDBJ databases">
        <authorList>
            <person name="Hejnol A."/>
        </authorList>
    </citation>
    <scope>NUCLEOTIDE SEQUENCE [LARGE SCALE GENOMIC DNA]</scope>
</reference>
<evidence type="ECO:0000256" key="1">
    <source>
        <dbReference type="ARBA" id="ARBA00004141"/>
    </source>
</evidence>
<comment type="subcellular location">
    <subcellularLocation>
        <location evidence="1">Membrane</location>
        <topology evidence="1">Multi-pass membrane protein</topology>
    </subcellularLocation>
</comment>
<dbReference type="GO" id="GO:0004930">
    <property type="term" value="F:G protein-coupled receptor activity"/>
    <property type="evidence" value="ECO:0007669"/>
    <property type="project" value="InterPro"/>
</dbReference>
<feature type="transmembrane region" description="Helical" evidence="5">
    <location>
        <begin position="468"/>
        <end position="495"/>
    </location>
</feature>
<gene>
    <name evidence="6" type="ORF">DGYR_LOCUS9579</name>
</gene>
<feature type="transmembrane region" description="Helical" evidence="5">
    <location>
        <begin position="331"/>
        <end position="358"/>
    </location>
</feature>
<dbReference type="OrthoDB" id="1100386at2759"/>